<keyword evidence="6" id="KW-0808">Transferase</keyword>
<dbReference type="SMART" id="SM00387">
    <property type="entry name" value="HATPase_c"/>
    <property type="match status" value="1"/>
</dbReference>
<comment type="caution">
    <text evidence="14">The sequence shown here is derived from an EMBL/GenBank/DDBJ whole genome shotgun (WGS) entry which is preliminary data.</text>
</comment>
<dbReference type="GO" id="GO:0016036">
    <property type="term" value="P:cellular response to phosphate starvation"/>
    <property type="evidence" value="ECO:0007669"/>
    <property type="project" value="TreeGrafter"/>
</dbReference>
<dbReference type="EMBL" id="BRLB01000004">
    <property type="protein sequence ID" value="GKX29575.1"/>
    <property type="molecule type" value="Genomic_DNA"/>
</dbReference>
<sequence>MIDNSINKRHLYLITAITFMVFIIGVILINSKLFGEVESIKDKQIKSYYQMAGSDNENIYYTIADILKGNIDKEAINKGEEFLNNQGFTYSYIHNYVKLGDRLKNKIITYNIILILLFAVAVTIIIIYMKNSHKKELTSILHILEKFNKGEYDYTTTISNESINSKINYRLASLGEMITIKNTRLQQEKEETKALVTDISHQLKTPLASLKMCFSLMLEDDLMENEKEEFIERSKEQINRLEGLVAALVNISRLETGLISIRTNMNDIKETIIQAVNSVYMKAEKKKIHIEMEQIQSISLPYDEKWTKEAISNVIDNAIKYSPKESTITIRTQKLHNYLRIEIEDEGIGVKEKDYNDIFKRFYRGKNDLIKKQEGSGVGLYLTRKILEDQGGNIKAISKSSLGADNVGSIFVLQLLLE</sequence>
<keyword evidence="10" id="KW-0902">Two-component regulatory system</keyword>
<keyword evidence="9 12" id="KW-1133">Transmembrane helix</keyword>
<reference evidence="14" key="1">
    <citation type="submission" date="2022-06" db="EMBL/GenBank/DDBJ databases">
        <title>Vallitalea longa sp. nov., an anaerobic bacterium isolated from marine sediment.</title>
        <authorList>
            <person name="Hirano S."/>
            <person name="Terahara T."/>
            <person name="Mori K."/>
            <person name="Hamada M."/>
            <person name="Matsumoto R."/>
            <person name="Kobayashi T."/>
        </authorList>
    </citation>
    <scope>NUCLEOTIDE SEQUENCE</scope>
    <source>
        <strain evidence="14">SH18-1</strain>
    </source>
</reference>
<evidence type="ECO:0000256" key="10">
    <source>
        <dbReference type="ARBA" id="ARBA00023012"/>
    </source>
</evidence>
<keyword evidence="4" id="KW-1003">Cell membrane</keyword>
<dbReference type="EC" id="2.7.13.3" evidence="3"/>
<evidence type="ECO:0000256" key="8">
    <source>
        <dbReference type="ARBA" id="ARBA00022777"/>
    </source>
</evidence>
<evidence type="ECO:0000256" key="4">
    <source>
        <dbReference type="ARBA" id="ARBA00022475"/>
    </source>
</evidence>
<keyword evidence="5" id="KW-0597">Phosphoprotein</keyword>
<evidence type="ECO:0000256" key="3">
    <source>
        <dbReference type="ARBA" id="ARBA00012438"/>
    </source>
</evidence>
<dbReference type="SUPFAM" id="SSF47384">
    <property type="entry name" value="Homodimeric domain of signal transducing histidine kinase"/>
    <property type="match status" value="1"/>
</dbReference>
<dbReference type="SUPFAM" id="SSF55874">
    <property type="entry name" value="ATPase domain of HSP90 chaperone/DNA topoisomerase II/histidine kinase"/>
    <property type="match status" value="1"/>
</dbReference>
<keyword evidence="8 14" id="KW-0418">Kinase</keyword>
<feature type="domain" description="Histidine kinase" evidence="13">
    <location>
        <begin position="198"/>
        <end position="418"/>
    </location>
</feature>
<accession>A0A9W5Y979</accession>
<evidence type="ECO:0000313" key="15">
    <source>
        <dbReference type="Proteomes" id="UP001144256"/>
    </source>
</evidence>
<evidence type="ECO:0000256" key="11">
    <source>
        <dbReference type="ARBA" id="ARBA00023136"/>
    </source>
</evidence>
<dbReference type="GO" id="GO:0004721">
    <property type="term" value="F:phosphoprotein phosphatase activity"/>
    <property type="evidence" value="ECO:0007669"/>
    <property type="project" value="TreeGrafter"/>
</dbReference>
<evidence type="ECO:0000256" key="12">
    <source>
        <dbReference type="SAM" id="Phobius"/>
    </source>
</evidence>
<dbReference type="InterPro" id="IPR036097">
    <property type="entry name" value="HisK_dim/P_sf"/>
</dbReference>
<evidence type="ECO:0000256" key="7">
    <source>
        <dbReference type="ARBA" id="ARBA00022692"/>
    </source>
</evidence>
<keyword evidence="15" id="KW-1185">Reference proteome</keyword>
<dbReference type="Gene3D" id="3.30.565.10">
    <property type="entry name" value="Histidine kinase-like ATPase, C-terminal domain"/>
    <property type="match status" value="1"/>
</dbReference>
<dbReference type="RefSeq" id="WP_281815120.1">
    <property type="nucleotide sequence ID" value="NZ_BRLB01000004.1"/>
</dbReference>
<proteinExistence type="predicted"/>
<evidence type="ECO:0000256" key="1">
    <source>
        <dbReference type="ARBA" id="ARBA00000085"/>
    </source>
</evidence>
<dbReference type="Pfam" id="PF00512">
    <property type="entry name" value="HisKA"/>
    <property type="match status" value="1"/>
</dbReference>
<dbReference type="InterPro" id="IPR050351">
    <property type="entry name" value="BphY/WalK/GraS-like"/>
</dbReference>
<evidence type="ECO:0000313" key="14">
    <source>
        <dbReference type="EMBL" id="GKX29575.1"/>
    </source>
</evidence>
<feature type="transmembrane region" description="Helical" evidence="12">
    <location>
        <begin position="12"/>
        <end position="29"/>
    </location>
</feature>
<gene>
    <name evidence="14" type="ORF">SH1V18_20550</name>
</gene>
<evidence type="ECO:0000256" key="9">
    <source>
        <dbReference type="ARBA" id="ARBA00022989"/>
    </source>
</evidence>
<evidence type="ECO:0000256" key="5">
    <source>
        <dbReference type="ARBA" id="ARBA00022553"/>
    </source>
</evidence>
<dbReference type="PROSITE" id="PS50109">
    <property type="entry name" value="HIS_KIN"/>
    <property type="match status" value="1"/>
</dbReference>
<evidence type="ECO:0000256" key="6">
    <source>
        <dbReference type="ARBA" id="ARBA00022679"/>
    </source>
</evidence>
<dbReference type="CDD" id="cd00082">
    <property type="entry name" value="HisKA"/>
    <property type="match status" value="1"/>
</dbReference>
<evidence type="ECO:0000256" key="2">
    <source>
        <dbReference type="ARBA" id="ARBA00004651"/>
    </source>
</evidence>
<dbReference type="AlphaFoldDB" id="A0A9W5Y979"/>
<dbReference type="PANTHER" id="PTHR45453:SF2">
    <property type="entry name" value="HISTIDINE KINASE"/>
    <property type="match status" value="1"/>
</dbReference>
<dbReference type="InterPro" id="IPR004358">
    <property type="entry name" value="Sig_transdc_His_kin-like_C"/>
</dbReference>
<dbReference type="InterPro" id="IPR036890">
    <property type="entry name" value="HATPase_C_sf"/>
</dbReference>
<keyword evidence="7 12" id="KW-0812">Transmembrane</keyword>
<keyword evidence="11 12" id="KW-0472">Membrane</keyword>
<organism evidence="14 15">
    <name type="scientific">Vallitalea longa</name>
    <dbReference type="NCBI Taxonomy" id="2936439"/>
    <lineage>
        <taxon>Bacteria</taxon>
        <taxon>Bacillati</taxon>
        <taxon>Bacillota</taxon>
        <taxon>Clostridia</taxon>
        <taxon>Lachnospirales</taxon>
        <taxon>Vallitaleaceae</taxon>
        <taxon>Vallitalea</taxon>
    </lineage>
</organism>
<evidence type="ECO:0000259" key="13">
    <source>
        <dbReference type="PROSITE" id="PS50109"/>
    </source>
</evidence>
<name>A0A9W5Y979_9FIRM</name>
<dbReference type="PRINTS" id="PR00344">
    <property type="entry name" value="BCTRLSENSOR"/>
</dbReference>
<dbReference type="InterPro" id="IPR005467">
    <property type="entry name" value="His_kinase_dom"/>
</dbReference>
<protein>
    <recommendedName>
        <fullName evidence="3">histidine kinase</fullName>
        <ecNumber evidence="3">2.7.13.3</ecNumber>
    </recommendedName>
</protein>
<comment type="subcellular location">
    <subcellularLocation>
        <location evidence="2">Cell membrane</location>
        <topology evidence="2">Multi-pass membrane protein</topology>
    </subcellularLocation>
</comment>
<dbReference type="Proteomes" id="UP001144256">
    <property type="component" value="Unassembled WGS sequence"/>
</dbReference>
<dbReference type="GO" id="GO:0005886">
    <property type="term" value="C:plasma membrane"/>
    <property type="evidence" value="ECO:0007669"/>
    <property type="project" value="UniProtKB-SubCell"/>
</dbReference>
<dbReference type="InterPro" id="IPR003661">
    <property type="entry name" value="HisK_dim/P_dom"/>
</dbReference>
<dbReference type="PANTHER" id="PTHR45453">
    <property type="entry name" value="PHOSPHATE REGULON SENSOR PROTEIN PHOR"/>
    <property type="match status" value="1"/>
</dbReference>
<dbReference type="GO" id="GO:0000155">
    <property type="term" value="F:phosphorelay sensor kinase activity"/>
    <property type="evidence" value="ECO:0007669"/>
    <property type="project" value="InterPro"/>
</dbReference>
<comment type="catalytic activity">
    <reaction evidence="1">
        <text>ATP + protein L-histidine = ADP + protein N-phospho-L-histidine.</text>
        <dbReference type="EC" id="2.7.13.3"/>
    </reaction>
</comment>
<dbReference type="InterPro" id="IPR003594">
    <property type="entry name" value="HATPase_dom"/>
</dbReference>
<dbReference type="Pfam" id="PF02518">
    <property type="entry name" value="HATPase_c"/>
    <property type="match status" value="1"/>
</dbReference>
<dbReference type="SMART" id="SM00388">
    <property type="entry name" value="HisKA"/>
    <property type="match status" value="1"/>
</dbReference>
<feature type="transmembrane region" description="Helical" evidence="12">
    <location>
        <begin position="107"/>
        <end position="129"/>
    </location>
</feature>
<dbReference type="Gene3D" id="1.10.287.130">
    <property type="match status" value="1"/>
</dbReference>